<proteinExistence type="predicted"/>
<dbReference type="AlphaFoldDB" id="A0A8S0VNF1"/>
<keyword evidence="5" id="KW-1185">Reference proteome</keyword>
<dbReference type="EMBL" id="CACTIH010009543">
    <property type="protein sequence ID" value="CAA3032220.1"/>
    <property type="molecule type" value="Genomic_DNA"/>
</dbReference>
<feature type="transmembrane region" description="Helical" evidence="1">
    <location>
        <begin position="20"/>
        <end position="42"/>
    </location>
</feature>
<evidence type="ECO:0000259" key="2">
    <source>
        <dbReference type="Pfam" id="PF23269"/>
    </source>
</evidence>
<dbReference type="Gramene" id="OE9A065425T1">
    <property type="protein sequence ID" value="OE9A065425C1"/>
    <property type="gene ID" value="OE9A065425"/>
</dbReference>
<accession>A0A8S0VNF1</accession>
<sequence>MSRSGIFRPENLRQNALAMVRNICFSLCVTGALIFIIMTATYEPDDPMFHSDSTFKSDNSVVKTSEDLLASNETAFEEAENRGCNGKVDSIDCGDPDVFHLLMRAAIEKFRDIDFYQFGRPVRGINDTSCHMAWRFRPKEGNAAAFEKDFRNFVLVSENCTLSVVGIGDYHSGVNAMKRKRDGKDAEKGEFGRLRSESEAIEETVDISLPGVELDGSFSRGKYLVYSGGGDRCKTMQHFLYSFNCMLGEAQYLNRTLVLDFSICLPSIYTSSGQDEDGKDFRFYFDIEHLKDSASLLDQAQFWSEWNKRREKDGLTLHLVEDYRTTPMKLAGVEDALIMRKFGTVEPDNYWYRVCEGETDKVISRPWHMVWKSRSLLDVASAIAMRMDCDFDAIHIERGKKAMNKEQWPNLDRDTSPEALLVTLQGKIEAGRNLYISTNEPNTSFFDPLKAKYSTHFLDEFKDLWDEDSDWYAEMKKLNNDKPVELDGYMRMSIEDEVLSRAKNKIETFNDLTKDCKDGVNKCTSAS</sequence>
<evidence type="ECO:0000259" key="3">
    <source>
        <dbReference type="Pfam" id="PF23272"/>
    </source>
</evidence>
<evidence type="ECO:0000256" key="1">
    <source>
        <dbReference type="SAM" id="Phobius"/>
    </source>
</evidence>
<dbReference type="Proteomes" id="UP000594638">
    <property type="component" value="Unassembled WGS sequence"/>
</dbReference>
<dbReference type="GO" id="GO:0005794">
    <property type="term" value="C:Golgi apparatus"/>
    <property type="evidence" value="ECO:0007669"/>
    <property type="project" value="TreeGrafter"/>
</dbReference>
<dbReference type="PANTHER" id="PTHR31469:SF2">
    <property type="entry name" value="EXPRESSED PROTEIN"/>
    <property type="match status" value="1"/>
</dbReference>
<reference evidence="4 5" key="1">
    <citation type="submission" date="2019-12" db="EMBL/GenBank/DDBJ databases">
        <authorList>
            <person name="Alioto T."/>
            <person name="Alioto T."/>
            <person name="Gomez Garrido J."/>
        </authorList>
    </citation>
    <scope>NUCLEOTIDE SEQUENCE [LARGE SCALE GENOMIC DNA]</scope>
</reference>
<dbReference type="InterPro" id="IPR055502">
    <property type="entry name" value="DUF7074"/>
</dbReference>
<keyword evidence="1" id="KW-0472">Membrane</keyword>
<comment type="caution">
    <text evidence="4">The sequence shown here is derived from an EMBL/GenBank/DDBJ whole genome shotgun (WGS) entry which is preliminary data.</text>
</comment>
<dbReference type="Pfam" id="PF23272">
    <property type="entry name" value="DUF7075"/>
    <property type="match status" value="1"/>
</dbReference>
<gene>
    <name evidence="4" type="ORF">OLEA9_A065425</name>
</gene>
<keyword evidence="1" id="KW-0812">Transmembrane</keyword>
<dbReference type="PANTHER" id="PTHR31469">
    <property type="entry name" value="OS07G0633600 PROTEIN"/>
    <property type="match status" value="1"/>
</dbReference>
<name>A0A8S0VNF1_OLEEU</name>
<dbReference type="OrthoDB" id="1882547at2759"/>
<dbReference type="Pfam" id="PF23269">
    <property type="entry name" value="DUF7074"/>
    <property type="match status" value="1"/>
</dbReference>
<feature type="domain" description="DUF7075" evidence="3">
    <location>
        <begin position="217"/>
        <end position="508"/>
    </location>
</feature>
<organism evidence="4 5">
    <name type="scientific">Olea europaea subsp. europaea</name>
    <dbReference type="NCBI Taxonomy" id="158383"/>
    <lineage>
        <taxon>Eukaryota</taxon>
        <taxon>Viridiplantae</taxon>
        <taxon>Streptophyta</taxon>
        <taxon>Embryophyta</taxon>
        <taxon>Tracheophyta</taxon>
        <taxon>Spermatophyta</taxon>
        <taxon>Magnoliopsida</taxon>
        <taxon>eudicotyledons</taxon>
        <taxon>Gunneridae</taxon>
        <taxon>Pentapetalae</taxon>
        <taxon>asterids</taxon>
        <taxon>lamiids</taxon>
        <taxon>Lamiales</taxon>
        <taxon>Oleaceae</taxon>
        <taxon>Oleeae</taxon>
        <taxon>Olea</taxon>
    </lineage>
</organism>
<feature type="domain" description="DUF7074" evidence="2">
    <location>
        <begin position="90"/>
        <end position="172"/>
    </location>
</feature>
<keyword evidence="1" id="KW-1133">Transmembrane helix</keyword>
<protein>
    <submittedName>
        <fullName evidence="4">Uncharacterized protein LOC111372360</fullName>
    </submittedName>
</protein>
<evidence type="ECO:0000313" key="4">
    <source>
        <dbReference type="EMBL" id="CAA3032220.1"/>
    </source>
</evidence>
<dbReference type="InterPro" id="IPR055503">
    <property type="entry name" value="DUF7075"/>
</dbReference>
<evidence type="ECO:0000313" key="5">
    <source>
        <dbReference type="Proteomes" id="UP000594638"/>
    </source>
</evidence>